<evidence type="ECO:0000256" key="5">
    <source>
        <dbReference type="ARBA" id="ARBA00023143"/>
    </source>
</evidence>
<dbReference type="InterPro" id="IPR001029">
    <property type="entry name" value="Flagellin_N"/>
</dbReference>
<dbReference type="GO" id="GO:0009288">
    <property type="term" value="C:bacterial-type flagellum"/>
    <property type="evidence" value="ECO:0007669"/>
    <property type="project" value="UniProtKB-SubCell"/>
</dbReference>
<dbReference type="PRINTS" id="PR00207">
    <property type="entry name" value="FLAGELLIN"/>
</dbReference>
<evidence type="ECO:0000256" key="3">
    <source>
        <dbReference type="ARBA" id="ARBA00005709"/>
    </source>
</evidence>
<organism evidence="7 8">
    <name type="scientific">Colwellia hornerae</name>
    <dbReference type="NCBI Taxonomy" id="89402"/>
    <lineage>
        <taxon>Bacteria</taxon>
        <taxon>Pseudomonadati</taxon>
        <taxon>Pseudomonadota</taxon>
        <taxon>Gammaproteobacteria</taxon>
        <taxon>Alteromonadales</taxon>
        <taxon>Colwelliaceae</taxon>
        <taxon>Colwellia</taxon>
    </lineage>
</organism>
<dbReference type="AlphaFoldDB" id="A0A5C6Q1Y6"/>
<dbReference type="SUPFAM" id="SSF64518">
    <property type="entry name" value="Phase 1 flagellin"/>
    <property type="match status" value="1"/>
</dbReference>
<dbReference type="GO" id="GO:0005576">
    <property type="term" value="C:extracellular region"/>
    <property type="evidence" value="ECO:0007669"/>
    <property type="project" value="UniProtKB-SubCell"/>
</dbReference>
<dbReference type="Gene3D" id="1.20.1330.10">
    <property type="entry name" value="f41 fragment of flagellin, N-terminal domain"/>
    <property type="match status" value="1"/>
</dbReference>
<keyword evidence="5" id="KW-0975">Bacterial flagellum</keyword>
<evidence type="ECO:0000256" key="2">
    <source>
        <dbReference type="ARBA" id="ARBA00004613"/>
    </source>
</evidence>
<dbReference type="InterPro" id="IPR001492">
    <property type="entry name" value="Flagellin"/>
</dbReference>
<comment type="caution">
    <text evidence="7">The sequence shown here is derived from an EMBL/GenBank/DDBJ whole genome shotgun (WGS) entry which is preliminary data.</text>
</comment>
<evidence type="ECO:0000313" key="7">
    <source>
        <dbReference type="EMBL" id="TWX61135.1"/>
    </source>
</evidence>
<name>A0A5C6Q1Y6_9GAMM</name>
<feature type="domain" description="Flagellin N-terminal" evidence="6">
    <location>
        <begin position="6"/>
        <end position="141"/>
    </location>
</feature>
<keyword evidence="4" id="KW-0964">Secreted</keyword>
<keyword evidence="7" id="KW-0966">Cell projection</keyword>
<dbReference type="EMBL" id="VOLQ01000111">
    <property type="protein sequence ID" value="TWX61135.1"/>
    <property type="molecule type" value="Genomic_DNA"/>
</dbReference>
<dbReference type="GO" id="GO:0005198">
    <property type="term" value="F:structural molecule activity"/>
    <property type="evidence" value="ECO:0007669"/>
    <property type="project" value="InterPro"/>
</dbReference>
<dbReference type="PANTHER" id="PTHR42792:SF2">
    <property type="entry name" value="FLAGELLIN"/>
    <property type="match status" value="1"/>
</dbReference>
<evidence type="ECO:0000313" key="8">
    <source>
        <dbReference type="Proteomes" id="UP000321917"/>
    </source>
</evidence>
<gene>
    <name evidence="7" type="ORF">ESZ27_19070</name>
</gene>
<comment type="subcellular location">
    <subcellularLocation>
        <location evidence="1">Bacterial flagellum</location>
    </subcellularLocation>
    <subcellularLocation>
        <location evidence="2">Secreted</location>
    </subcellularLocation>
</comment>
<accession>A0A5C6Q1Y6</accession>
<keyword evidence="7" id="KW-0282">Flagellum</keyword>
<reference evidence="7 8" key="1">
    <citation type="submission" date="2019-07" db="EMBL/GenBank/DDBJ databases">
        <title>Genomes of sea-ice associated Colwellia species.</title>
        <authorList>
            <person name="Bowman J.P."/>
        </authorList>
    </citation>
    <scope>NUCLEOTIDE SEQUENCE [LARGE SCALE GENOMIC DNA]</scope>
    <source>
        <strain evidence="7 8">IC036</strain>
    </source>
</reference>
<proteinExistence type="inferred from homology"/>
<dbReference type="Pfam" id="PF00669">
    <property type="entry name" value="Flagellin_N"/>
    <property type="match status" value="1"/>
</dbReference>
<feature type="non-terminal residue" evidence="7">
    <location>
        <position position="208"/>
    </location>
</feature>
<dbReference type="Gene3D" id="6.10.280.190">
    <property type="match status" value="1"/>
</dbReference>
<keyword evidence="7" id="KW-0969">Cilium</keyword>
<evidence type="ECO:0000256" key="4">
    <source>
        <dbReference type="ARBA" id="ARBA00022525"/>
    </source>
</evidence>
<evidence type="ECO:0000259" key="6">
    <source>
        <dbReference type="Pfam" id="PF00669"/>
    </source>
</evidence>
<sequence length="208" mass="21251">MAISVVTNTASLNAQRNLTKSGAGLQQSMERLSSGMRINSAKDDAAGLQIANRLTSQINGLGVAQRNANDGISMAQTAEGSMQASTDILQRMRELALQSANGSNSSEDREAMQKEVSALSSELTRISETTSFGGQQLLDGSFGSKNFQVGSNANETISFTLTSTAAKDIGANGASVDGAISITGLGGITATTAPTSVVGDSLDVNVNG</sequence>
<protein>
    <submittedName>
        <fullName evidence="7">Flagellin</fullName>
    </submittedName>
</protein>
<dbReference type="PANTHER" id="PTHR42792">
    <property type="entry name" value="FLAGELLIN"/>
    <property type="match status" value="1"/>
</dbReference>
<comment type="similarity">
    <text evidence="3">Belongs to the bacterial flagellin family.</text>
</comment>
<evidence type="ECO:0000256" key="1">
    <source>
        <dbReference type="ARBA" id="ARBA00004365"/>
    </source>
</evidence>
<dbReference type="Proteomes" id="UP000321917">
    <property type="component" value="Unassembled WGS sequence"/>
</dbReference>